<keyword evidence="1 3" id="KW-0479">Metal-binding</keyword>
<dbReference type="InterPro" id="IPR032466">
    <property type="entry name" value="Metal_Hydrolase"/>
</dbReference>
<accession>A0A0A0BN24</accession>
<protein>
    <recommendedName>
        <fullName evidence="7">Aryldialkylphosphatase</fullName>
    </recommendedName>
</protein>
<feature type="binding site" evidence="3">
    <location>
        <position position="164"/>
    </location>
    <ligand>
        <name>a divalent metal cation</name>
        <dbReference type="ChEBI" id="CHEBI:60240"/>
        <label>2</label>
    </ligand>
</feature>
<dbReference type="PANTHER" id="PTHR10819">
    <property type="entry name" value="PHOSPHOTRIESTERASE-RELATED"/>
    <property type="match status" value="1"/>
</dbReference>
<evidence type="ECO:0000313" key="6">
    <source>
        <dbReference type="Proteomes" id="UP000054314"/>
    </source>
</evidence>
<dbReference type="OrthoDB" id="9795018at2"/>
<dbReference type="PROSITE" id="PS51347">
    <property type="entry name" value="PHOSPHOTRIESTERASE_2"/>
    <property type="match status" value="1"/>
</dbReference>
<feature type="binding site" evidence="3">
    <location>
        <position position="297"/>
    </location>
    <ligand>
        <name>a divalent metal cation</name>
        <dbReference type="ChEBI" id="CHEBI:60240"/>
        <label>1</label>
    </ligand>
</feature>
<dbReference type="Gene3D" id="3.20.20.140">
    <property type="entry name" value="Metal-dependent hydrolases"/>
    <property type="match status" value="1"/>
</dbReference>
<keyword evidence="6" id="KW-1185">Reference proteome</keyword>
<dbReference type="EMBL" id="AXCZ01000217">
    <property type="protein sequence ID" value="KGM09087.1"/>
    <property type="molecule type" value="Genomic_DNA"/>
</dbReference>
<evidence type="ECO:0000313" key="5">
    <source>
        <dbReference type="EMBL" id="KGM09087.1"/>
    </source>
</evidence>
<gene>
    <name evidence="5" type="ORF">N869_07260</name>
</gene>
<feature type="binding site" evidence="3">
    <location>
        <position position="196"/>
    </location>
    <ligand>
        <name>a divalent metal cation</name>
        <dbReference type="ChEBI" id="CHEBI:60240"/>
        <label>2</label>
    </ligand>
</feature>
<feature type="binding site" evidence="3">
    <location>
        <position position="21"/>
    </location>
    <ligand>
        <name>a divalent metal cation</name>
        <dbReference type="ChEBI" id="CHEBI:60240"/>
        <label>1</label>
    </ligand>
</feature>
<dbReference type="RefSeq" id="WP_035062437.1">
    <property type="nucleotide sequence ID" value="NZ_AXCZ01000217.1"/>
</dbReference>
<dbReference type="Pfam" id="PF02126">
    <property type="entry name" value="PTE"/>
    <property type="match status" value="1"/>
</dbReference>
<dbReference type="GO" id="GO:0008270">
    <property type="term" value="F:zinc ion binding"/>
    <property type="evidence" value="ECO:0007669"/>
    <property type="project" value="InterPro"/>
</dbReference>
<proteinExistence type="inferred from homology"/>
<evidence type="ECO:0000256" key="4">
    <source>
        <dbReference type="PROSITE-ProRule" id="PRU00679"/>
    </source>
</evidence>
<comment type="caution">
    <text evidence="5">The sequence shown here is derived from an EMBL/GenBank/DDBJ whole genome shotgun (WGS) entry which is preliminary data.</text>
</comment>
<name>A0A0A0BN24_9CELL</name>
<dbReference type="AlphaFoldDB" id="A0A0A0BN24"/>
<evidence type="ECO:0000256" key="3">
    <source>
        <dbReference type="PIRSR" id="PIRSR601559-52"/>
    </source>
</evidence>
<dbReference type="Proteomes" id="UP000054314">
    <property type="component" value="Unassembled WGS sequence"/>
</dbReference>
<comment type="similarity">
    <text evidence="4">Belongs to the metallo-dependent hydrolases superfamily. Phosphotriesterase family.</text>
</comment>
<sequence>MIVTTVLGDVDSADLGVVLPHEHLVANAVGQWVPPADEAGLASATAPFSMRTRGAVQVAPFSYRDALQQLDLQVALTELRELAALGRFTVAELSIPGIGRDPVALRTLSQMTGVNVVMGCGEYVEHAHSAYVRHVGPEVVRDVLVEEITVGVGSTGVRAGIIGEIGTSNTPTPAELKVLHGAALAQMETGVALNIHRSIFPDPLATLPAIDHVLELGVDPAKVVVSHVDERPEPEFALQAAARGVRVELDTFGMEQWAVSARRGEEYPRRALDQDRYVMLARLLDAGFVDQVLLSHDLCMKPQFLEHGGWGMTHLTLNVEPRLRALGVSEDEIAAMRVVNPRRMLERPGTL</sequence>
<keyword evidence="2" id="KW-0378">Hydrolase</keyword>
<feature type="binding site" evidence="3">
    <location>
        <position position="164"/>
    </location>
    <ligand>
        <name>a divalent metal cation</name>
        <dbReference type="ChEBI" id="CHEBI:60240"/>
        <label>1</label>
    </ligand>
</feature>
<feature type="binding site" evidence="3">
    <location>
        <position position="23"/>
    </location>
    <ligand>
        <name>a divalent metal cation</name>
        <dbReference type="ChEBI" id="CHEBI:60240"/>
        <label>1</label>
    </ligand>
</feature>
<evidence type="ECO:0000256" key="1">
    <source>
        <dbReference type="ARBA" id="ARBA00022723"/>
    </source>
</evidence>
<dbReference type="SUPFAM" id="SSF51556">
    <property type="entry name" value="Metallo-dependent hydrolases"/>
    <property type="match status" value="1"/>
</dbReference>
<comment type="caution">
    <text evidence="4">Lacks conserved residue(s) required for the propagation of feature annotation.</text>
</comment>
<evidence type="ECO:0000256" key="2">
    <source>
        <dbReference type="ARBA" id="ARBA00022801"/>
    </source>
</evidence>
<feature type="binding site" evidence="3">
    <location>
        <position position="227"/>
    </location>
    <ligand>
        <name>a divalent metal cation</name>
        <dbReference type="ChEBI" id="CHEBI:60240"/>
        <label>2</label>
    </ligand>
</feature>
<dbReference type="InterPro" id="IPR001559">
    <property type="entry name" value="Phosphotriesterase"/>
</dbReference>
<comment type="cofactor">
    <cofactor evidence="3">
        <name>a divalent metal cation</name>
        <dbReference type="ChEBI" id="CHEBI:60240"/>
    </cofactor>
    <text evidence="3">Binds 2 divalent metal cations per subunit.</text>
</comment>
<evidence type="ECO:0008006" key="7">
    <source>
        <dbReference type="Google" id="ProtNLM"/>
    </source>
</evidence>
<organism evidence="5 6">
    <name type="scientific">Cellulomonas bogoriensis 69B4 = DSM 16987</name>
    <dbReference type="NCBI Taxonomy" id="1386082"/>
    <lineage>
        <taxon>Bacteria</taxon>
        <taxon>Bacillati</taxon>
        <taxon>Actinomycetota</taxon>
        <taxon>Actinomycetes</taxon>
        <taxon>Micrococcales</taxon>
        <taxon>Cellulomonadaceae</taxon>
        <taxon>Cellulomonas</taxon>
    </lineage>
</organism>
<reference evidence="5 6" key="1">
    <citation type="submission" date="2013-08" db="EMBL/GenBank/DDBJ databases">
        <title>Genome sequencing of Cellulomonas bogoriensis 69B4.</title>
        <authorList>
            <person name="Chen F."/>
            <person name="Li Y."/>
            <person name="Wang G."/>
        </authorList>
    </citation>
    <scope>NUCLEOTIDE SEQUENCE [LARGE SCALE GENOMIC DNA]</scope>
    <source>
        <strain evidence="5 6">69B4</strain>
    </source>
</reference>
<dbReference type="GO" id="GO:0016787">
    <property type="term" value="F:hydrolase activity"/>
    <property type="evidence" value="ECO:0007669"/>
    <property type="project" value="UniProtKB-KW"/>
</dbReference>
<dbReference type="PANTHER" id="PTHR10819:SF3">
    <property type="entry name" value="PHOSPHOTRIESTERASE-RELATED PROTEIN"/>
    <property type="match status" value="1"/>
</dbReference>